<dbReference type="GO" id="GO:0046872">
    <property type="term" value="F:metal ion binding"/>
    <property type="evidence" value="ECO:0007669"/>
    <property type="project" value="UniProtKB-KW"/>
</dbReference>
<evidence type="ECO:0000256" key="1">
    <source>
        <dbReference type="ARBA" id="ARBA00010290"/>
    </source>
</evidence>
<dbReference type="CDD" id="cd00878">
    <property type="entry name" value="Arf_Arl"/>
    <property type="match status" value="1"/>
</dbReference>
<protein>
    <submittedName>
        <fullName evidence="8">ADP-ribosylation factor-like</fullName>
    </submittedName>
</protein>
<feature type="binding site" evidence="5">
    <location>
        <position position="53"/>
    </location>
    <ligand>
        <name>Mg(2+)</name>
        <dbReference type="ChEBI" id="CHEBI:18420"/>
    </ligand>
</feature>
<dbReference type="SUPFAM" id="SSF52540">
    <property type="entry name" value="P-loop containing nucleoside triphosphate hydrolases"/>
    <property type="match status" value="1"/>
</dbReference>
<evidence type="ECO:0000256" key="2">
    <source>
        <dbReference type="ARBA" id="ARBA00022741"/>
    </source>
</evidence>
<dbReference type="NCBIfam" id="TIGR00231">
    <property type="entry name" value="small_GTP"/>
    <property type="match status" value="1"/>
</dbReference>
<dbReference type="Pfam" id="PF00025">
    <property type="entry name" value="Arf"/>
    <property type="match status" value="1"/>
</dbReference>
<keyword evidence="3 4" id="KW-0342">GTP-binding</keyword>
<evidence type="ECO:0000313" key="8">
    <source>
        <dbReference type="RefSeq" id="XP_022315496.1"/>
    </source>
</evidence>
<organism evidence="7 8">
    <name type="scientific">Crassostrea virginica</name>
    <name type="common">Eastern oyster</name>
    <dbReference type="NCBI Taxonomy" id="6565"/>
    <lineage>
        <taxon>Eukaryota</taxon>
        <taxon>Metazoa</taxon>
        <taxon>Spiralia</taxon>
        <taxon>Lophotrochozoa</taxon>
        <taxon>Mollusca</taxon>
        <taxon>Bivalvia</taxon>
        <taxon>Autobranchia</taxon>
        <taxon>Pteriomorphia</taxon>
        <taxon>Ostreida</taxon>
        <taxon>Ostreoidea</taxon>
        <taxon>Ostreidae</taxon>
        <taxon>Crassostrea</taxon>
    </lineage>
</organism>
<keyword evidence="5" id="KW-0460">Magnesium</keyword>
<dbReference type="OrthoDB" id="2011769at2759"/>
<feature type="binding site" evidence="5">
    <location>
        <position position="36"/>
    </location>
    <ligand>
        <name>Mg(2+)</name>
        <dbReference type="ChEBI" id="CHEBI:18420"/>
    </ligand>
</feature>
<accession>A0A8B8CM97</accession>
<dbReference type="GO" id="GO:0030010">
    <property type="term" value="P:establishment of cell polarity"/>
    <property type="evidence" value="ECO:0007669"/>
    <property type="project" value="UniProtKB-ARBA"/>
</dbReference>
<feature type="binding site" evidence="4">
    <location>
        <begin position="29"/>
        <end position="36"/>
    </location>
    <ligand>
        <name>GTP</name>
        <dbReference type="ChEBI" id="CHEBI:37565"/>
    </ligand>
</feature>
<evidence type="ECO:0000256" key="3">
    <source>
        <dbReference type="ARBA" id="ARBA00023134"/>
    </source>
</evidence>
<dbReference type="SMART" id="SM00177">
    <property type="entry name" value="ARF"/>
    <property type="match status" value="1"/>
</dbReference>
<feature type="binding site" evidence="4">
    <location>
        <position position="76"/>
    </location>
    <ligand>
        <name>GTP</name>
        <dbReference type="ChEBI" id="CHEBI:37565"/>
    </ligand>
</feature>
<dbReference type="GO" id="GO:0003924">
    <property type="term" value="F:GTPase activity"/>
    <property type="evidence" value="ECO:0007669"/>
    <property type="project" value="InterPro"/>
</dbReference>
<gene>
    <name evidence="8" type="primary">LOC111119543</name>
</gene>
<evidence type="ECO:0000256" key="6">
    <source>
        <dbReference type="RuleBase" id="RU003925"/>
    </source>
</evidence>
<dbReference type="SMART" id="SM00178">
    <property type="entry name" value="SAR"/>
    <property type="match status" value="1"/>
</dbReference>
<keyword evidence="7" id="KW-1185">Reference proteome</keyword>
<dbReference type="Proteomes" id="UP000694844">
    <property type="component" value="Chromosome 2"/>
</dbReference>
<feature type="binding site" evidence="4">
    <location>
        <begin position="132"/>
        <end position="135"/>
    </location>
    <ligand>
        <name>GTP</name>
        <dbReference type="ChEBI" id="CHEBI:37565"/>
    </ligand>
</feature>
<evidence type="ECO:0000256" key="5">
    <source>
        <dbReference type="PIRSR" id="PIRSR606689-2"/>
    </source>
</evidence>
<evidence type="ECO:0000256" key="4">
    <source>
        <dbReference type="PIRSR" id="PIRSR606689-1"/>
    </source>
</evidence>
<dbReference type="PROSITE" id="PS51419">
    <property type="entry name" value="RAB"/>
    <property type="match status" value="1"/>
</dbReference>
<keyword evidence="2 4" id="KW-0547">Nucleotide-binding</keyword>
<proteinExistence type="inferred from homology"/>
<dbReference type="InterPro" id="IPR027417">
    <property type="entry name" value="P-loop_NTPase"/>
</dbReference>
<dbReference type="InterPro" id="IPR024156">
    <property type="entry name" value="Small_GTPase_ARF"/>
</dbReference>
<comment type="similarity">
    <text evidence="1 6">Belongs to the small GTPase superfamily. Arf family.</text>
</comment>
<sequence>MGLFLSRLKGVFDSFSSGNPLAARIVMLGLCSAGKTTILYKIKLNEVVSTIPTIGFNVETVSPVKGVSFTVWDVGGQNKIRHLWRHYYQNTEGLVYVVDSNDRERILESREELFRILQNDEMRGVPVVVIANKQDLPNALSTSKVADLMCLHKLNSRKWYIQAACGTTGEGLFEAMNELSSLVKEFKKDTGIK</sequence>
<dbReference type="InterPro" id="IPR006689">
    <property type="entry name" value="Small_GTPase_ARF/SAR"/>
</dbReference>
<name>A0A8B8CM97_CRAVI</name>
<dbReference type="AlphaFoldDB" id="A0A8B8CM97"/>
<dbReference type="PROSITE" id="PS51417">
    <property type="entry name" value="ARF"/>
    <property type="match status" value="1"/>
</dbReference>
<dbReference type="Gene3D" id="3.40.50.300">
    <property type="entry name" value="P-loop containing nucleotide triphosphate hydrolases"/>
    <property type="match status" value="1"/>
</dbReference>
<reference evidence="8" key="1">
    <citation type="submission" date="2025-08" db="UniProtKB">
        <authorList>
            <consortium name="RefSeq"/>
        </authorList>
    </citation>
    <scope>IDENTIFICATION</scope>
    <source>
        <tissue evidence="8">Whole sample</tissue>
    </source>
</reference>
<dbReference type="PANTHER" id="PTHR11711">
    <property type="entry name" value="ADP RIBOSYLATION FACTOR-RELATED"/>
    <property type="match status" value="1"/>
</dbReference>
<evidence type="ECO:0000313" key="7">
    <source>
        <dbReference type="Proteomes" id="UP000694844"/>
    </source>
</evidence>
<dbReference type="KEGG" id="cvn:111119543"/>
<dbReference type="GO" id="GO:0005525">
    <property type="term" value="F:GTP binding"/>
    <property type="evidence" value="ECO:0007669"/>
    <property type="project" value="UniProtKB-KW"/>
</dbReference>
<dbReference type="FunFam" id="3.40.50.300:FF:000412">
    <property type="entry name" value="ADP-ribosylation factor 1"/>
    <property type="match status" value="1"/>
</dbReference>
<dbReference type="InterPro" id="IPR005225">
    <property type="entry name" value="Small_GTP-bd"/>
</dbReference>
<dbReference type="RefSeq" id="XP_022315496.1">
    <property type="nucleotide sequence ID" value="XM_022459788.1"/>
</dbReference>
<dbReference type="GeneID" id="111119543"/>
<dbReference type="PRINTS" id="PR00328">
    <property type="entry name" value="SAR1GTPBP"/>
</dbReference>
<keyword evidence="5" id="KW-0479">Metal-binding</keyword>